<dbReference type="Gene3D" id="3.30.40.10">
    <property type="entry name" value="Zinc/RING finger domain, C3HC4 (zinc finger)"/>
    <property type="match status" value="1"/>
</dbReference>
<dbReference type="OrthoDB" id="1630758at2759"/>
<dbReference type="PROSITE" id="PS00518">
    <property type="entry name" value="ZF_RING_1"/>
    <property type="match status" value="1"/>
</dbReference>
<dbReference type="InterPro" id="IPR047126">
    <property type="entry name" value="RNF141-like"/>
</dbReference>
<evidence type="ECO:0000259" key="6">
    <source>
        <dbReference type="PROSITE" id="PS50089"/>
    </source>
</evidence>
<sequence length="251" mass="28291">MMFINLSIPKALYIMGQATSSIPSESDLGQFNNKLVTHFNIIKSLATVSHKDIVDCIEQLNTVTKSFTDRAGKQLRFLIQEGTDTTFIWKGTIRICCLKINTSNSEIESKRLLTLRQFVATYKEIIDQVSALSTADKIDALQPSSSNLDEMTTSAIFSAEKKPDTEEPINECCVCMDRRACVALSCCHEFCEICIDNWTRDERHSNCPMCRTHVSGSDDTWVMPRKSDTNDYGTDLKDHLVSIPDRSKKLT</sequence>
<keyword evidence="4" id="KW-0862">Zinc</keyword>
<dbReference type="GO" id="GO:0008270">
    <property type="term" value="F:zinc ion binding"/>
    <property type="evidence" value="ECO:0007669"/>
    <property type="project" value="UniProtKB-KW"/>
</dbReference>
<reference evidence="8" key="1">
    <citation type="submission" date="2025-08" db="UniProtKB">
        <authorList>
            <consortium name="RefSeq"/>
        </authorList>
    </citation>
    <scope>IDENTIFICATION</scope>
</reference>
<protein>
    <recommendedName>
        <fullName evidence="1">RING finger protein 141</fullName>
    </recommendedName>
</protein>
<keyword evidence="7" id="KW-1185">Reference proteome</keyword>
<dbReference type="PANTHER" id="PTHR12109:SF3">
    <property type="entry name" value="RING FINGER PROTEIN 141"/>
    <property type="match status" value="1"/>
</dbReference>
<dbReference type="PROSITE" id="PS50089">
    <property type="entry name" value="ZF_RING_2"/>
    <property type="match status" value="1"/>
</dbReference>
<feature type="domain" description="RING-type" evidence="6">
    <location>
        <begin position="172"/>
        <end position="211"/>
    </location>
</feature>
<evidence type="ECO:0000313" key="7">
    <source>
        <dbReference type="Proteomes" id="UP001165740"/>
    </source>
</evidence>
<keyword evidence="2" id="KW-0479">Metal-binding</keyword>
<evidence type="ECO:0000256" key="1">
    <source>
        <dbReference type="ARBA" id="ARBA00022017"/>
    </source>
</evidence>
<keyword evidence="3 5" id="KW-0863">Zinc-finger</keyword>
<dbReference type="InterPro" id="IPR001841">
    <property type="entry name" value="Znf_RING"/>
</dbReference>
<dbReference type="InterPro" id="IPR043400">
    <property type="entry name" value="RING-HC_RNF141"/>
</dbReference>
<dbReference type="GeneID" id="106066554"/>
<dbReference type="SUPFAM" id="SSF57850">
    <property type="entry name" value="RING/U-box"/>
    <property type="match status" value="1"/>
</dbReference>
<evidence type="ECO:0000256" key="3">
    <source>
        <dbReference type="ARBA" id="ARBA00022771"/>
    </source>
</evidence>
<accession>A0A9W3BLR1</accession>
<proteinExistence type="predicted"/>
<evidence type="ECO:0000256" key="4">
    <source>
        <dbReference type="ARBA" id="ARBA00022833"/>
    </source>
</evidence>
<evidence type="ECO:0000256" key="2">
    <source>
        <dbReference type="ARBA" id="ARBA00022723"/>
    </source>
</evidence>
<dbReference type="GO" id="GO:0051865">
    <property type="term" value="P:protein autoubiquitination"/>
    <property type="evidence" value="ECO:0007669"/>
    <property type="project" value="TreeGrafter"/>
</dbReference>
<name>A0A9W3BLR1_BIOGL</name>
<dbReference type="SMART" id="SM00184">
    <property type="entry name" value="RING"/>
    <property type="match status" value="1"/>
</dbReference>
<dbReference type="Proteomes" id="UP001165740">
    <property type="component" value="Chromosome 10"/>
</dbReference>
<gene>
    <name evidence="8" type="primary">LOC106066554</name>
</gene>
<evidence type="ECO:0000256" key="5">
    <source>
        <dbReference type="PROSITE-ProRule" id="PRU00175"/>
    </source>
</evidence>
<dbReference type="CDD" id="cd16545">
    <property type="entry name" value="RING-HC_RNF141"/>
    <property type="match status" value="1"/>
</dbReference>
<dbReference type="GO" id="GO:0004842">
    <property type="term" value="F:ubiquitin-protein transferase activity"/>
    <property type="evidence" value="ECO:0007669"/>
    <property type="project" value="TreeGrafter"/>
</dbReference>
<dbReference type="RefSeq" id="XP_055900358.1">
    <property type="nucleotide sequence ID" value="XM_056044383.1"/>
</dbReference>
<dbReference type="AlphaFoldDB" id="A0A9W3BLR1"/>
<organism evidence="7 8">
    <name type="scientific">Biomphalaria glabrata</name>
    <name type="common">Bloodfluke planorb</name>
    <name type="synonym">Freshwater snail</name>
    <dbReference type="NCBI Taxonomy" id="6526"/>
    <lineage>
        <taxon>Eukaryota</taxon>
        <taxon>Metazoa</taxon>
        <taxon>Spiralia</taxon>
        <taxon>Lophotrochozoa</taxon>
        <taxon>Mollusca</taxon>
        <taxon>Gastropoda</taxon>
        <taxon>Heterobranchia</taxon>
        <taxon>Euthyneura</taxon>
        <taxon>Panpulmonata</taxon>
        <taxon>Hygrophila</taxon>
        <taxon>Lymnaeoidea</taxon>
        <taxon>Planorbidae</taxon>
        <taxon>Biomphalaria</taxon>
    </lineage>
</organism>
<evidence type="ECO:0000313" key="8">
    <source>
        <dbReference type="RefSeq" id="XP_055900358.1"/>
    </source>
</evidence>
<dbReference type="PANTHER" id="PTHR12109">
    <property type="entry name" value="RING FINGER PROTEIN 141-RELATED"/>
    <property type="match status" value="1"/>
</dbReference>
<dbReference type="OMA" id="RHRNCPV"/>
<dbReference type="InterPro" id="IPR013083">
    <property type="entry name" value="Znf_RING/FYVE/PHD"/>
</dbReference>
<dbReference type="InterPro" id="IPR017907">
    <property type="entry name" value="Znf_RING_CS"/>
</dbReference>